<accession>A0A9D4ZTK4</accession>
<dbReference type="PANTHER" id="PTHR35317">
    <property type="entry name" value="OS04G0629600 PROTEIN"/>
    <property type="match status" value="1"/>
</dbReference>
<organism evidence="1 2">
    <name type="scientific">Pisum sativum</name>
    <name type="common">Garden pea</name>
    <name type="synonym">Lathyrus oleraceus</name>
    <dbReference type="NCBI Taxonomy" id="3888"/>
    <lineage>
        <taxon>Eukaryota</taxon>
        <taxon>Viridiplantae</taxon>
        <taxon>Streptophyta</taxon>
        <taxon>Embryophyta</taxon>
        <taxon>Tracheophyta</taxon>
        <taxon>Spermatophyta</taxon>
        <taxon>Magnoliopsida</taxon>
        <taxon>eudicotyledons</taxon>
        <taxon>Gunneridae</taxon>
        <taxon>Pentapetalae</taxon>
        <taxon>rosids</taxon>
        <taxon>fabids</taxon>
        <taxon>Fabales</taxon>
        <taxon>Fabaceae</taxon>
        <taxon>Papilionoideae</taxon>
        <taxon>50 kb inversion clade</taxon>
        <taxon>NPAAA clade</taxon>
        <taxon>Hologalegina</taxon>
        <taxon>IRL clade</taxon>
        <taxon>Fabeae</taxon>
        <taxon>Lathyrus</taxon>
    </lineage>
</organism>
<keyword evidence="2" id="KW-1185">Reference proteome</keyword>
<reference evidence="1 2" key="1">
    <citation type="journal article" date="2022" name="Nat. Genet.">
        <title>Improved pea reference genome and pan-genome highlight genomic features and evolutionary characteristics.</title>
        <authorList>
            <person name="Yang T."/>
            <person name="Liu R."/>
            <person name="Luo Y."/>
            <person name="Hu S."/>
            <person name="Wang D."/>
            <person name="Wang C."/>
            <person name="Pandey M.K."/>
            <person name="Ge S."/>
            <person name="Xu Q."/>
            <person name="Li N."/>
            <person name="Li G."/>
            <person name="Huang Y."/>
            <person name="Saxena R.K."/>
            <person name="Ji Y."/>
            <person name="Li M."/>
            <person name="Yan X."/>
            <person name="He Y."/>
            <person name="Liu Y."/>
            <person name="Wang X."/>
            <person name="Xiang C."/>
            <person name="Varshney R.K."/>
            <person name="Ding H."/>
            <person name="Gao S."/>
            <person name="Zong X."/>
        </authorList>
    </citation>
    <scope>NUCLEOTIDE SEQUENCE [LARGE SCALE GENOMIC DNA]</scope>
    <source>
        <strain evidence="1 2">cv. Zhongwan 6</strain>
    </source>
</reference>
<dbReference type="AlphaFoldDB" id="A0A9D4ZTK4"/>
<proteinExistence type="predicted"/>
<dbReference type="Gramene" id="Psat07G0179100-T1">
    <property type="protein sequence ID" value="KAI5384937.1"/>
    <property type="gene ID" value="KIW84_071791"/>
</dbReference>
<evidence type="ECO:0000313" key="1">
    <source>
        <dbReference type="EMBL" id="KAI5384937.1"/>
    </source>
</evidence>
<dbReference type="Pfam" id="PF14223">
    <property type="entry name" value="Retrotran_gag_2"/>
    <property type="match status" value="1"/>
</dbReference>
<protein>
    <submittedName>
        <fullName evidence="1">Uncharacterized protein</fullName>
    </submittedName>
</protein>
<dbReference type="Proteomes" id="UP001058974">
    <property type="component" value="Chromosome 7"/>
</dbReference>
<comment type="caution">
    <text evidence="1">The sequence shown here is derived from an EMBL/GenBank/DDBJ whole genome shotgun (WGS) entry which is preliminary data.</text>
</comment>
<evidence type="ECO:0000313" key="2">
    <source>
        <dbReference type="Proteomes" id="UP001058974"/>
    </source>
</evidence>
<name>A0A9D4ZTK4_PEA</name>
<dbReference type="EMBL" id="JAMSHJ010000007">
    <property type="protein sequence ID" value="KAI5384937.1"/>
    <property type="molecule type" value="Genomic_DNA"/>
</dbReference>
<dbReference type="PANTHER" id="PTHR35317:SF28">
    <property type="entry name" value="ZINC FINGER, CCHC-TYPE, RIBONUCLEASE H-LIKE DOMAIN, GAG-PRE-INTEGRASE DOMAIN PROTEIN-RELATED"/>
    <property type="match status" value="1"/>
</dbReference>
<gene>
    <name evidence="1" type="ORF">KIW84_071791</name>
</gene>
<sequence>MKSNVINNIDNVVSDSVRAYEGSISMNNEVHEGFEPVNESVTKDDDLCNSLRIVALLGAHDVWEIVEKGVVDQENECTPSQTLKDSLRDSRKKDKNDLYLTYQGLDEDTFRKVSGVNMAKEAWEKLQISYKGVDQVKKKYNDVRITEKVIRLIDPKFELIVTFTEKTKALEAMIMEKLFGSLQAYKENKKKKEDIEKKTLNTRVDSPSVEHGQRNQIRDGDRECGCGLGYGCGQGWGPNDDNN</sequence>